<organism evidence="2 3">
    <name type="scientific">Adineta ricciae</name>
    <name type="common">Rotifer</name>
    <dbReference type="NCBI Taxonomy" id="249248"/>
    <lineage>
        <taxon>Eukaryota</taxon>
        <taxon>Metazoa</taxon>
        <taxon>Spiralia</taxon>
        <taxon>Gnathifera</taxon>
        <taxon>Rotifera</taxon>
        <taxon>Eurotatoria</taxon>
        <taxon>Bdelloidea</taxon>
        <taxon>Adinetida</taxon>
        <taxon>Adinetidae</taxon>
        <taxon>Adineta</taxon>
    </lineage>
</organism>
<dbReference type="InterPro" id="IPR052969">
    <property type="entry name" value="Thr-specific_kinase-like"/>
</dbReference>
<evidence type="ECO:0000313" key="3">
    <source>
        <dbReference type="Proteomes" id="UP000663828"/>
    </source>
</evidence>
<feature type="compositionally biased region" description="Polar residues" evidence="1">
    <location>
        <begin position="51"/>
        <end position="66"/>
    </location>
</feature>
<evidence type="ECO:0000256" key="1">
    <source>
        <dbReference type="SAM" id="MobiDB-lite"/>
    </source>
</evidence>
<dbReference type="EMBL" id="CAJNOR010002848">
    <property type="protein sequence ID" value="CAF1348135.1"/>
    <property type="molecule type" value="Genomic_DNA"/>
</dbReference>
<dbReference type="InterPro" id="IPR036465">
    <property type="entry name" value="vWFA_dom_sf"/>
</dbReference>
<reference evidence="2" key="1">
    <citation type="submission" date="2021-02" db="EMBL/GenBank/DDBJ databases">
        <authorList>
            <person name="Nowell W R."/>
        </authorList>
    </citation>
    <scope>NUCLEOTIDE SEQUENCE</scope>
</reference>
<proteinExistence type="predicted"/>
<accession>A0A815H1S4</accession>
<evidence type="ECO:0008006" key="4">
    <source>
        <dbReference type="Google" id="ProtNLM"/>
    </source>
</evidence>
<comment type="caution">
    <text evidence="2">The sequence shown here is derived from an EMBL/GenBank/DDBJ whole genome shotgun (WGS) entry which is preliminary data.</text>
</comment>
<evidence type="ECO:0000313" key="2">
    <source>
        <dbReference type="EMBL" id="CAF1348135.1"/>
    </source>
</evidence>
<name>A0A815H1S4_ADIRI</name>
<protein>
    <recommendedName>
        <fullName evidence="4">VWFA domain-containing protein</fullName>
    </recommendedName>
</protein>
<gene>
    <name evidence="2" type="ORF">XAT740_LOCUS31333</name>
</gene>
<dbReference type="Proteomes" id="UP000663828">
    <property type="component" value="Unassembled WGS sequence"/>
</dbReference>
<dbReference type="PANTHER" id="PTHR47763">
    <property type="entry name" value="ALPHA-PROTEIN KINASE VWKA"/>
    <property type="match status" value="1"/>
</dbReference>
<dbReference type="Gene3D" id="3.40.50.410">
    <property type="entry name" value="von Willebrand factor, type A domain"/>
    <property type="match status" value="1"/>
</dbReference>
<sequence>MIECRSTSIIVLASVSDWSRFLLEVSLHTPQDTASSNQVAPVGRDSRAINRESSGSPLDESQQTAIPTKKFKKNVDLNDPCPEGQKASKWKYPNWTLKTVYFNDNNQSPMSLSCEKLGILIWRASNQPVDLKMSLNTNGKMYRYQFIENGSKTVTLVKAIRKSDRIINFTVCRSSCAEVNDEQSQISSDNKNLSGTNRKGILLVTDYARSELNTLGVDNFSIQMELINVTDNIDFPGSSHAGSIKLSPLNFIGDYRPNTIGQTPAEILNEQTSTLSDIATLRRQLDAIERIEKQNTHESSRLDEIKKQCDVLQKESIERLSSISQKQINAQEQLQFVLKRTKEINQMMKALQESESVDVCFLMDCTNSMQKFIIEVKDRIFETIRLLKSRFSHLNIRLAFVGY</sequence>
<feature type="region of interest" description="Disordered" evidence="1">
    <location>
        <begin position="33"/>
        <end position="78"/>
    </location>
</feature>
<keyword evidence="3" id="KW-1185">Reference proteome</keyword>
<dbReference type="AlphaFoldDB" id="A0A815H1S4"/>